<gene>
    <name evidence="5" type="ORF">HCZ30_14790</name>
</gene>
<evidence type="ECO:0000256" key="3">
    <source>
        <dbReference type="SAM" id="MobiDB-lite"/>
    </source>
</evidence>
<evidence type="ECO:0000256" key="2">
    <source>
        <dbReference type="PROSITE-ProRule" id="PRU00335"/>
    </source>
</evidence>
<dbReference type="InterPro" id="IPR009057">
    <property type="entry name" value="Homeodomain-like_sf"/>
</dbReference>
<dbReference type="InterPro" id="IPR041474">
    <property type="entry name" value="NicS_C"/>
</dbReference>
<organism evidence="5 6">
    <name type="scientific">Marivivens donghaensis</name>
    <dbReference type="NCBI Taxonomy" id="1699413"/>
    <lineage>
        <taxon>Bacteria</taxon>
        <taxon>Pseudomonadati</taxon>
        <taxon>Pseudomonadota</taxon>
        <taxon>Alphaproteobacteria</taxon>
        <taxon>Rhodobacterales</taxon>
        <taxon>Paracoccaceae</taxon>
        <taxon>Marivivens group</taxon>
        <taxon>Marivivens</taxon>
    </lineage>
</organism>
<dbReference type="Gene3D" id="1.10.357.10">
    <property type="entry name" value="Tetracycline Repressor, domain 2"/>
    <property type="match status" value="1"/>
</dbReference>
<proteinExistence type="predicted"/>
<dbReference type="InterPro" id="IPR001647">
    <property type="entry name" value="HTH_TetR"/>
</dbReference>
<evidence type="ECO:0000259" key="4">
    <source>
        <dbReference type="PROSITE" id="PS50977"/>
    </source>
</evidence>
<feature type="domain" description="HTH tetR-type" evidence="4">
    <location>
        <begin position="21"/>
        <end position="81"/>
    </location>
</feature>
<comment type="caution">
    <text evidence="5">The sequence shown here is derived from an EMBL/GenBank/DDBJ whole genome shotgun (WGS) entry which is preliminary data.</text>
</comment>
<feature type="region of interest" description="Disordered" evidence="3">
    <location>
        <begin position="1"/>
        <end position="20"/>
    </location>
</feature>
<accession>A0ABX0W2R4</accession>
<dbReference type="PANTHER" id="PTHR30328:SF54">
    <property type="entry name" value="HTH-TYPE TRANSCRIPTIONAL REPRESSOR SCO4008"/>
    <property type="match status" value="1"/>
</dbReference>
<dbReference type="Pfam" id="PF00440">
    <property type="entry name" value="TetR_N"/>
    <property type="match status" value="1"/>
</dbReference>
<dbReference type="InterPro" id="IPR050109">
    <property type="entry name" value="HTH-type_TetR-like_transc_reg"/>
</dbReference>
<keyword evidence="1 2" id="KW-0238">DNA-binding</keyword>
<dbReference type="SUPFAM" id="SSF48498">
    <property type="entry name" value="Tetracyclin repressor-like, C-terminal domain"/>
    <property type="match status" value="1"/>
</dbReference>
<dbReference type="EMBL" id="JAATOP010000012">
    <property type="protein sequence ID" value="NIY73697.1"/>
    <property type="molecule type" value="Genomic_DNA"/>
</dbReference>
<feature type="DNA-binding region" description="H-T-H motif" evidence="2">
    <location>
        <begin position="44"/>
        <end position="63"/>
    </location>
</feature>
<evidence type="ECO:0000256" key="1">
    <source>
        <dbReference type="ARBA" id="ARBA00023125"/>
    </source>
</evidence>
<keyword evidence="6" id="KW-1185">Reference proteome</keyword>
<dbReference type="InterPro" id="IPR036271">
    <property type="entry name" value="Tet_transcr_reg_TetR-rel_C_sf"/>
</dbReference>
<evidence type="ECO:0000313" key="6">
    <source>
        <dbReference type="Proteomes" id="UP000709466"/>
    </source>
</evidence>
<dbReference type="PROSITE" id="PS50977">
    <property type="entry name" value="HTH_TETR_2"/>
    <property type="match status" value="1"/>
</dbReference>
<dbReference type="SUPFAM" id="SSF46689">
    <property type="entry name" value="Homeodomain-like"/>
    <property type="match status" value="1"/>
</dbReference>
<name>A0ABX0W2R4_9RHOB</name>
<evidence type="ECO:0000313" key="5">
    <source>
        <dbReference type="EMBL" id="NIY73697.1"/>
    </source>
</evidence>
<dbReference type="PANTHER" id="PTHR30328">
    <property type="entry name" value="TRANSCRIPTIONAL REPRESSOR"/>
    <property type="match status" value="1"/>
</dbReference>
<protein>
    <submittedName>
        <fullName evidence="5">TetR/AcrR family transcriptional regulator</fullName>
    </submittedName>
</protein>
<sequence>MTKEPKISAPKKPRSWKQDPEAVKADILAAAKVEFAKHGLSGARVQDIADQIQTSKRMIFYYFGDKEGLYRAVLEEVYGSVRQAERDLNLDGFPPMEALRKLVEFTFDHHARNRDFIRLVMIENIHHGKHMMDVESLMTTNTAAITQIERICDAGVKEGVMRSGLSPLMIHWQISAMSFFNGANQSTFSFNFGNDLFDEAGQAALREQVVQSILASVAA</sequence>
<reference evidence="5 6" key="1">
    <citation type="submission" date="2020-03" db="EMBL/GenBank/DDBJ databases">
        <title>Bacterial isolates of synthetic phycosphere.</title>
        <authorList>
            <person name="Fu H."/>
            <person name="Moran M.A."/>
        </authorList>
    </citation>
    <scope>NUCLEOTIDE SEQUENCE [LARGE SCALE GENOMIC DNA]</scope>
    <source>
        <strain evidence="5 6">HF1</strain>
    </source>
</reference>
<dbReference type="Proteomes" id="UP000709466">
    <property type="component" value="Unassembled WGS sequence"/>
</dbReference>
<dbReference type="RefSeq" id="WP_167639081.1">
    <property type="nucleotide sequence ID" value="NZ_JAATOP010000012.1"/>
</dbReference>
<dbReference type="Pfam" id="PF17938">
    <property type="entry name" value="TetR_C_29"/>
    <property type="match status" value="1"/>
</dbReference>